<proteinExistence type="predicted"/>
<reference evidence="3" key="1">
    <citation type="journal article" date="2019" name="Int. J. Syst. Evol. Microbiol.">
        <title>The Global Catalogue of Microorganisms (GCM) 10K type strain sequencing project: providing services to taxonomists for standard genome sequencing and annotation.</title>
        <authorList>
            <consortium name="The Broad Institute Genomics Platform"/>
            <consortium name="The Broad Institute Genome Sequencing Center for Infectious Disease"/>
            <person name="Wu L."/>
            <person name="Ma J."/>
        </authorList>
    </citation>
    <scope>NUCLEOTIDE SEQUENCE [LARGE SCALE GENOMIC DNA]</scope>
    <source>
        <strain evidence="3">CECT 7131</strain>
    </source>
</reference>
<sequence length="105" mass="11508">MTRPARIAAAARRDLRSALAWITRDNPAAALRLREAVIRAADRIGEHPGIGVPRPDMLPPSRRLLALPGWPYVIVTADDIDPPIILRILHGAHDLPPLLRDAAEP</sequence>
<protein>
    <submittedName>
        <fullName evidence="2">Type II toxin-antitoxin system RelE/ParE family toxin</fullName>
    </submittedName>
</protein>
<keyword evidence="1" id="KW-1277">Toxin-antitoxin system</keyword>
<evidence type="ECO:0000256" key="1">
    <source>
        <dbReference type="ARBA" id="ARBA00022649"/>
    </source>
</evidence>
<dbReference type="Proteomes" id="UP001529369">
    <property type="component" value="Unassembled WGS sequence"/>
</dbReference>
<dbReference type="RefSeq" id="WP_290318763.1">
    <property type="nucleotide sequence ID" value="NZ_JAUFPN010000182.1"/>
</dbReference>
<dbReference type="InterPro" id="IPR035093">
    <property type="entry name" value="RelE/ParE_toxin_dom_sf"/>
</dbReference>
<evidence type="ECO:0000313" key="3">
    <source>
        <dbReference type="Proteomes" id="UP001529369"/>
    </source>
</evidence>
<comment type="caution">
    <text evidence="2">The sequence shown here is derived from an EMBL/GenBank/DDBJ whole genome shotgun (WGS) entry which is preliminary data.</text>
</comment>
<keyword evidence="3" id="KW-1185">Reference proteome</keyword>
<accession>A0ABT8AAW5</accession>
<gene>
    <name evidence="2" type="ORF">QWZ14_20725</name>
</gene>
<evidence type="ECO:0000313" key="2">
    <source>
        <dbReference type="EMBL" id="MDN3566808.1"/>
    </source>
</evidence>
<dbReference type="EMBL" id="JAUFPN010000182">
    <property type="protein sequence ID" value="MDN3566808.1"/>
    <property type="molecule type" value="Genomic_DNA"/>
</dbReference>
<name>A0ABT8AAW5_9PROT</name>
<dbReference type="Pfam" id="PF05016">
    <property type="entry name" value="ParE_toxin"/>
    <property type="match status" value="1"/>
</dbReference>
<organism evidence="2 3">
    <name type="scientific">Paeniroseomonas aquatica</name>
    <dbReference type="NCBI Taxonomy" id="373043"/>
    <lineage>
        <taxon>Bacteria</taxon>
        <taxon>Pseudomonadati</taxon>
        <taxon>Pseudomonadota</taxon>
        <taxon>Alphaproteobacteria</taxon>
        <taxon>Acetobacterales</taxon>
        <taxon>Acetobacteraceae</taxon>
        <taxon>Paeniroseomonas</taxon>
    </lineage>
</organism>
<dbReference type="InterPro" id="IPR007712">
    <property type="entry name" value="RelE/ParE_toxin"/>
</dbReference>
<dbReference type="Gene3D" id="3.30.2310.20">
    <property type="entry name" value="RelE-like"/>
    <property type="match status" value="1"/>
</dbReference>